<dbReference type="InterPro" id="IPR009471">
    <property type="entry name" value="Ten_N"/>
</dbReference>
<evidence type="ECO:0000256" key="17">
    <source>
        <dbReference type="ARBA" id="ARBA00023157"/>
    </source>
</evidence>
<evidence type="ECO:0000256" key="28">
    <source>
        <dbReference type="ARBA" id="ARBA00083965"/>
    </source>
</evidence>
<sequence length="1778" mass="195099">MEQMDCKPYQPLSKVKHEVDLTYTSSSDESEDGGKQRQSYDSRETLNEYSQELRLNYNSHSRKRKAIDQSTQDMEFGETPHILCSGYQTDLHGVTEHSYPLEVGSDVDTETEGGASPDHALRMWMRGIKSEHSSCLSSRANSALSLTDTDHERKSDGENDMPGSPHNQFTFRPLPPPPPPPHACTCARKPPPTADSLQRRSMTTRSQPSPAAPTPPTSTQDSVHLHNSWVLNSNIPLETRHFLFKHGSGSSAIFSAASQNYPLTSNTVYSPPPRPLPRSTFSRPAFTFNKPYRCCNWKCTALSATAITVTLALLLAYVIAVHLFGLTWQLQPVEGQLYENGVSKGNKGTESMDTTYSPIGGKVSDKTEKKVFQKGRAIDTGEVEIGSQVMQTIPPGLFWRFQITIHHPMYLKFNISLAKDSLLGIYGRRNIPPTHTQFDFVKLMDGKQLIKQEPKNSEEPQQAPRNLILTSLQETGFIEYMDQGAWHMAFYNDGKKVEQVFVLTTAIEILDDCSTNCNGNGECISGHCHCFPGFLGPDCAKDSCPVLCSGNGEYEKGHCVCRNGWKGPECDVPEEQCIDPTCFGHGTCIMGICICVPGYKGEICEEEDCLDPMCSGHGVCVQGECHCSTGWGGVNCETSLPVCQEQCSGHGTFLLDAGLCSCEPQWTGSDCSTELCTLDCGSHGVCSRGICQCEEGWVGPTCEERTCHSHCAEHGQCKDGKCECSPGWEGDHCTIAHYLDAVQDGCPGLCYGNGRCTLDQNGWHCVCQVGWSGSGCNIVMEMVCGDNLDNDGDGLTDCVDPDCCQQSNCYASPLCQGSPDPLDLIQHSQPPFSQHPPRLFYDRIRFLIGKESTHVIPGDVSFESRRACVIRGQVVAIDGTPLVGVNVSFLHHNEYGYTISRQDGSFDLVAVGGISVTLVFDRSPFISEKRTLWLPWNRFIIVDKVVMQRTEPDTPSCDISSFISPNPIVLPSPLTAFGGSCPERGTVIPELQVVQEEIAIPSSFVKLSYLSSRTPGYKTLLRIILTHTTIPSGMTKVHLIVAIEGRLLQKWFPAAANLVYTFAWNKTDIYGQKVSGLAEAMVSVGYEYETCPDFILWEKRTVILQGFEMDASNLGGWSINKHHVLNPQSGIVHKGNGENMFISQQPPVISTVMGNGHQRSVSCSSCNGLALSSKLFAPVALASGPDGSVYIGDFNYVRRIFPSGNSISILELRNRDTRHSTSPAHKYYLAVDPVSESLYLSDTNTRKVYKAKSLTETKDLAKNADVVAGTGDQCLPFDQSHCGDGGKAAEASLNSPRGITVDKHGFIYFVDGTMIRKIDENGVITTIIGSNGLTSTQPLSCDSGMDITQVRLEWPTDLTVNPLDNSLYVLDNNIVLQISENRRVRIIAGRPIHCQVPGIDHFIVSKVAIHSTLESARAIAVSHSGILYITETDERKINRIQQVTTNGEISIIAGAPSDCDCKIDPNCDCFSGDGGYAKDAKLKAPSSLAVSPDDTLYVADLGNVRIRAVSRNKAHLSDTNMYEIASPADQELYQFTINGTHLHTLNLITRDYIYNFTYSGEGDVGTITSSNGNSVHIRRDTSGLPLWVVVPGGQVYWLTISSNGVLKRVYAQGYNLALMTYPGNTGLLATKSDENGWTTVYEYDSDGHLTNATFPTGEVSSFHSDVEKLTRVELDTSNRENVITATNFSATSTIYTLKQDNTQNIYRVSPDGSLRVTFASGMEITLNTEPHILAGVVSPTLGKCNISLPGEHNSNLIEWRQRREQTKGNVSTFERRLR</sequence>
<keyword evidence="11 31" id="KW-0812">Transmembrane</keyword>
<dbReference type="GO" id="GO:0007157">
    <property type="term" value="P:heterophilic cell-cell adhesion via plasma membrane cell adhesion molecules"/>
    <property type="evidence" value="ECO:0007669"/>
    <property type="project" value="TreeGrafter"/>
</dbReference>
<dbReference type="PROSITE" id="PS01186">
    <property type="entry name" value="EGF_2"/>
    <property type="match status" value="5"/>
</dbReference>
<dbReference type="Proteomes" id="UP000591535">
    <property type="component" value="Unassembled WGS sequence"/>
</dbReference>
<comment type="function">
    <text evidence="23">Involved in neural development, regulating the establishment of proper connectivity within the nervous system. May function as a cellular signal transducer.</text>
</comment>
<feature type="transmembrane region" description="Helical" evidence="31">
    <location>
        <begin position="299"/>
        <end position="324"/>
    </location>
</feature>
<dbReference type="FunFam" id="2.180.10.10:FF:000019">
    <property type="entry name" value="Teneurin transmembrane protein 1"/>
    <property type="match status" value="1"/>
</dbReference>
<evidence type="ECO:0000256" key="24">
    <source>
        <dbReference type="ARBA" id="ARBA00057184"/>
    </source>
</evidence>
<feature type="domain" description="EGF-like" evidence="32">
    <location>
        <begin position="742"/>
        <end position="777"/>
    </location>
</feature>
<dbReference type="Pfam" id="PF06484">
    <property type="entry name" value="Ten_N"/>
    <property type="match status" value="2"/>
</dbReference>
<dbReference type="GO" id="GO:0048666">
    <property type="term" value="P:neuron development"/>
    <property type="evidence" value="ECO:0007669"/>
    <property type="project" value="TreeGrafter"/>
</dbReference>
<dbReference type="GO" id="GO:0005783">
    <property type="term" value="C:endoplasmic reticulum"/>
    <property type="evidence" value="ECO:0007669"/>
    <property type="project" value="UniProtKB-ARBA"/>
</dbReference>
<feature type="compositionally biased region" description="Pro residues" evidence="30">
    <location>
        <begin position="173"/>
        <end position="182"/>
    </location>
</feature>
<comment type="similarity">
    <text evidence="5">Belongs to the tenascin family. Teneurin subfamily.</text>
</comment>
<evidence type="ECO:0000256" key="8">
    <source>
        <dbReference type="ARBA" id="ARBA00022491"/>
    </source>
</evidence>
<keyword evidence="6" id="KW-1003">Cell membrane</keyword>
<dbReference type="InterPro" id="IPR056822">
    <property type="entry name" value="TEN_NHL"/>
</dbReference>
<evidence type="ECO:0000313" key="34">
    <source>
        <dbReference type="EMBL" id="NXG19678.1"/>
    </source>
</evidence>
<dbReference type="Gene3D" id="2.120.10.30">
    <property type="entry name" value="TolB, C-terminal domain"/>
    <property type="match status" value="2"/>
</dbReference>
<evidence type="ECO:0000256" key="20">
    <source>
        <dbReference type="ARBA" id="ARBA00023212"/>
    </source>
</evidence>
<feature type="region of interest" description="Disordered" evidence="30">
    <location>
        <begin position="139"/>
        <end position="222"/>
    </location>
</feature>
<dbReference type="PANTHER" id="PTHR11219">
    <property type="entry name" value="TENEURIN AND N-ACETYLGLUCOSAMINE-1-PHOSPHODIESTER ALPHA-N-ACETYLGLUCOSAMINIDASE"/>
    <property type="match status" value="1"/>
</dbReference>
<evidence type="ECO:0000256" key="23">
    <source>
        <dbReference type="ARBA" id="ARBA00053699"/>
    </source>
</evidence>
<dbReference type="FunFam" id="2.120.10.30:FF:000005">
    <property type="entry name" value="Teneurin transmembrane protein 4"/>
    <property type="match status" value="1"/>
</dbReference>
<keyword evidence="10" id="KW-0165">Cleavage on pair of basic residues</keyword>
<dbReference type="GO" id="GO:0043005">
    <property type="term" value="C:neuron projection"/>
    <property type="evidence" value="ECO:0007669"/>
    <property type="project" value="TreeGrafter"/>
</dbReference>
<feature type="compositionally biased region" description="Basic and acidic residues" evidence="30">
    <location>
        <begin position="32"/>
        <end position="46"/>
    </location>
</feature>
<evidence type="ECO:0000256" key="18">
    <source>
        <dbReference type="ARBA" id="ARBA00023163"/>
    </source>
</evidence>
<dbReference type="InterPro" id="IPR006530">
    <property type="entry name" value="YD"/>
</dbReference>
<evidence type="ECO:0000313" key="35">
    <source>
        <dbReference type="Proteomes" id="UP000591535"/>
    </source>
</evidence>
<evidence type="ECO:0000259" key="33">
    <source>
        <dbReference type="PROSITE" id="PS51361"/>
    </source>
</evidence>
<dbReference type="InterPro" id="IPR057627">
    <property type="entry name" value="FN-plug_TEN1-4"/>
</dbReference>
<comment type="caution">
    <text evidence="29">Lacks conserved residue(s) required for the propagation of feature annotation.</text>
</comment>
<evidence type="ECO:0000256" key="12">
    <source>
        <dbReference type="ARBA" id="ARBA00022737"/>
    </source>
</evidence>
<keyword evidence="9 29" id="KW-0245">EGF-like domain</keyword>
<evidence type="ECO:0000256" key="25">
    <source>
        <dbReference type="ARBA" id="ARBA00068164"/>
    </source>
</evidence>
<dbReference type="GO" id="GO:0050839">
    <property type="term" value="F:cell adhesion molecule binding"/>
    <property type="evidence" value="ECO:0007669"/>
    <property type="project" value="TreeGrafter"/>
</dbReference>
<keyword evidence="13 31" id="KW-1133">Transmembrane helix</keyword>
<evidence type="ECO:0000256" key="31">
    <source>
        <dbReference type="SAM" id="Phobius"/>
    </source>
</evidence>
<evidence type="ECO:0000256" key="7">
    <source>
        <dbReference type="ARBA" id="ARBA00022490"/>
    </source>
</evidence>
<evidence type="ECO:0000256" key="6">
    <source>
        <dbReference type="ARBA" id="ARBA00022475"/>
    </source>
</evidence>
<dbReference type="GO" id="GO:0007218">
    <property type="term" value="P:neuropeptide signaling pathway"/>
    <property type="evidence" value="ECO:0007669"/>
    <property type="project" value="UniProtKB-KW"/>
</dbReference>
<name>A0A7K8ZW53_9PASS</name>
<evidence type="ECO:0000256" key="22">
    <source>
        <dbReference type="ARBA" id="ARBA00023320"/>
    </source>
</evidence>
<keyword evidence="20" id="KW-0206">Cytoskeleton</keyword>
<evidence type="ECO:0000256" key="26">
    <source>
        <dbReference type="ARBA" id="ARBA00077043"/>
    </source>
</evidence>
<dbReference type="Pfam" id="PF23093">
    <property type="entry name" value="GBD_Tenm3"/>
    <property type="match status" value="1"/>
</dbReference>
<dbReference type="GO" id="GO:0016607">
    <property type="term" value="C:nuclear speck"/>
    <property type="evidence" value="ECO:0007669"/>
    <property type="project" value="UniProtKB-SubCell"/>
</dbReference>
<keyword evidence="16 31" id="KW-0472">Membrane</keyword>
<evidence type="ECO:0000256" key="11">
    <source>
        <dbReference type="ARBA" id="ARBA00022692"/>
    </source>
</evidence>
<feature type="disulfide bond" evidence="29">
    <location>
        <begin position="746"/>
        <end position="756"/>
    </location>
</feature>
<evidence type="ECO:0000256" key="2">
    <source>
        <dbReference type="ARBA" id="ARBA00004162"/>
    </source>
</evidence>
<dbReference type="FunFam" id="2.10.25.10:FF:000021">
    <property type="entry name" value="Teneurin transmembrane protein 2"/>
    <property type="match status" value="2"/>
</dbReference>
<keyword evidence="12" id="KW-0677">Repeat</keyword>
<comment type="caution">
    <text evidence="34">The sequence shown here is derived from an EMBL/GenBank/DDBJ whole genome shotgun (WGS) entry which is preliminary data.</text>
</comment>
<keyword evidence="19" id="KW-0325">Glycoprotein</keyword>
<evidence type="ECO:0000256" key="19">
    <source>
        <dbReference type="ARBA" id="ARBA00023180"/>
    </source>
</evidence>
<dbReference type="InterPro" id="IPR051216">
    <property type="entry name" value="Teneurin"/>
</dbReference>
<evidence type="ECO:0000256" key="14">
    <source>
        <dbReference type="ARBA" id="ARBA00023015"/>
    </source>
</evidence>
<keyword evidence="18" id="KW-0804">Transcription</keyword>
<keyword evidence="14" id="KW-0805">Transcription regulation</keyword>
<dbReference type="FunFam" id="2.10.25.10:FF:000013">
    <property type="entry name" value="Teneurin transmembrane protein 4"/>
    <property type="match status" value="1"/>
</dbReference>
<dbReference type="Pfam" id="PF25021">
    <property type="entry name" value="TEN_NHL"/>
    <property type="match status" value="1"/>
</dbReference>
<accession>A0A7K8ZW53</accession>
<dbReference type="Gene3D" id="2.60.120.260">
    <property type="entry name" value="Galactose-binding domain-like"/>
    <property type="match status" value="1"/>
</dbReference>
<evidence type="ECO:0000259" key="32">
    <source>
        <dbReference type="PROSITE" id="PS50026"/>
    </source>
</evidence>
<keyword evidence="17 29" id="KW-1015">Disulfide bond</keyword>
<feature type="disulfide bond" evidence="29">
    <location>
        <begin position="595"/>
        <end position="604"/>
    </location>
</feature>
<feature type="disulfide bond" evidence="29">
    <location>
        <begin position="767"/>
        <end position="776"/>
    </location>
</feature>
<evidence type="ECO:0000256" key="3">
    <source>
        <dbReference type="ARBA" id="ARBA00004245"/>
    </source>
</evidence>
<comment type="function">
    <text evidence="24">Induces gene transcription activation.</text>
</comment>
<feature type="domain" description="Teneurin N-terminal" evidence="33">
    <location>
        <begin position="1"/>
        <end position="299"/>
    </location>
</feature>
<evidence type="ECO:0000256" key="4">
    <source>
        <dbReference type="ARBA" id="ARBA00004324"/>
    </source>
</evidence>
<keyword evidence="8" id="KW-0678">Repressor</keyword>
<dbReference type="GO" id="GO:0016363">
    <property type="term" value="C:nuclear matrix"/>
    <property type="evidence" value="ECO:0007669"/>
    <property type="project" value="UniProtKB-SubCell"/>
</dbReference>
<dbReference type="Pfam" id="PF25020">
    <property type="entry name" value="TTR_TEN1-4"/>
    <property type="match status" value="1"/>
</dbReference>
<evidence type="ECO:0000256" key="5">
    <source>
        <dbReference type="ARBA" id="ARBA00009385"/>
    </source>
</evidence>
<dbReference type="SMART" id="SM00181">
    <property type="entry name" value="EGF"/>
    <property type="match status" value="8"/>
</dbReference>
<feature type="non-terminal residue" evidence="34">
    <location>
        <position position="1"/>
    </location>
</feature>
<organism evidence="34 35">
    <name type="scientific">Grallaria varia</name>
    <name type="common">variegated antpitta</name>
    <dbReference type="NCBI Taxonomy" id="117165"/>
    <lineage>
        <taxon>Eukaryota</taxon>
        <taxon>Metazoa</taxon>
        <taxon>Chordata</taxon>
        <taxon>Craniata</taxon>
        <taxon>Vertebrata</taxon>
        <taxon>Euteleostomi</taxon>
        <taxon>Archelosauria</taxon>
        <taxon>Archosauria</taxon>
        <taxon>Dinosauria</taxon>
        <taxon>Saurischia</taxon>
        <taxon>Theropoda</taxon>
        <taxon>Coelurosauria</taxon>
        <taxon>Aves</taxon>
        <taxon>Neognathae</taxon>
        <taxon>Neoaves</taxon>
        <taxon>Telluraves</taxon>
        <taxon>Australaves</taxon>
        <taxon>Passeriformes</taxon>
        <taxon>Formicariidae</taxon>
        <taxon>Grallaria</taxon>
    </lineage>
</organism>
<feature type="non-terminal residue" evidence="34">
    <location>
        <position position="1778"/>
    </location>
</feature>
<feature type="compositionally biased region" description="Basic and acidic residues" evidence="30">
    <location>
        <begin position="148"/>
        <end position="157"/>
    </location>
</feature>
<dbReference type="InterPro" id="IPR011042">
    <property type="entry name" value="6-blade_b-propeller_TolB-like"/>
</dbReference>
<dbReference type="GO" id="GO:0042803">
    <property type="term" value="F:protein homodimerization activity"/>
    <property type="evidence" value="ECO:0007669"/>
    <property type="project" value="TreeGrafter"/>
</dbReference>
<evidence type="ECO:0000256" key="16">
    <source>
        <dbReference type="ARBA" id="ARBA00023136"/>
    </source>
</evidence>
<dbReference type="InterPro" id="IPR056820">
    <property type="entry name" value="TEN_TTR-like"/>
</dbReference>
<feature type="disulfide bond" evidence="29">
    <location>
        <begin position="707"/>
        <end position="717"/>
    </location>
</feature>
<dbReference type="Gene3D" id="2.10.25.10">
    <property type="entry name" value="Laminin"/>
    <property type="match status" value="6"/>
</dbReference>
<dbReference type="NCBIfam" id="TIGR01643">
    <property type="entry name" value="YD_repeat_2x"/>
    <property type="match status" value="1"/>
</dbReference>
<dbReference type="PROSITE" id="PS51361">
    <property type="entry name" value="TENEURIN_N"/>
    <property type="match status" value="1"/>
</dbReference>
<dbReference type="SUPFAM" id="SSF57196">
    <property type="entry name" value="EGF/Laminin"/>
    <property type="match status" value="2"/>
</dbReference>
<dbReference type="FunFam" id="2.120.10.30:FF:000006">
    <property type="entry name" value="Teneurin transmembrane protein 4"/>
    <property type="match status" value="1"/>
</dbReference>
<keyword evidence="7" id="KW-0963">Cytoplasm</keyword>
<feature type="region of interest" description="Disordered" evidence="30">
    <location>
        <begin position="1"/>
        <end position="48"/>
    </location>
</feature>
<dbReference type="GO" id="GO:0005794">
    <property type="term" value="C:Golgi apparatus"/>
    <property type="evidence" value="ECO:0007669"/>
    <property type="project" value="UniProtKB-ARBA"/>
</dbReference>
<evidence type="ECO:0000256" key="10">
    <source>
        <dbReference type="ARBA" id="ARBA00022685"/>
    </source>
</evidence>
<evidence type="ECO:0000256" key="30">
    <source>
        <dbReference type="SAM" id="MobiDB-lite"/>
    </source>
</evidence>
<evidence type="ECO:0000256" key="21">
    <source>
        <dbReference type="ARBA" id="ARBA00023242"/>
    </source>
</evidence>
<reference evidence="34 35" key="1">
    <citation type="submission" date="2019-09" db="EMBL/GenBank/DDBJ databases">
        <title>Bird 10,000 Genomes (B10K) Project - Family phase.</title>
        <authorList>
            <person name="Zhang G."/>
        </authorList>
    </citation>
    <scope>NUCLEOTIDE SEQUENCE [LARGE SCALE GENOMIC DNA]</scope>
    <source>
        <strain evidence="34">B10K-DU-001-02</strain>
        <tissue evidence="34">Muscle</tissue>
    </source>
</reference>
<keyword evidence="22" id="KW-0527">Neuropeptide</keyword>
<evidence type="ECO:0000256" key="15">
    <source>
        <dbReference type="ARBA" id="ARBA00023016"/>
    </source>
</evidence>
<keyword evidence="15" id="KW-0346">Stress response</keyword>
<dbReference type="InterPro" id="IPR008969">
    <property type="entry name" value="CarboxyPept-like_regulatory"/>
</dbReference>
<evidence type="ECO:0000256" key="29">
    <source>
        <dbReference type="PROSITE-ProRule" id="PRU00076"/>
    </source>
</evidence>
<feature type="disulfide bond" evidence="29">
    <location>
        <begin position="724"/>
        <end position="733"/>
    </location>
</feature>
<dbReference type="FunFam" id="2.10.25.10:FF:000169">
    <property type="entry name" value="teneurin-1 isoform X1"/>
    <property type="match status" value="1"/>
</dbReference>
<dbReference type="FunFam" id="2.10.25.10:FF:000016">
    <property type="entry name" value="Teneurin transmembrane protein 2"/>
    <property type="match status" value="1"/>
</dbReference>
<dbReference type="GO" id="GO:0046982">
    <property type="term" value="F:protein heterodimerization activity"/>
    <property type="evidence" value="ECO:0007669"/>
    <property type="project" value="TreeGrafter"/>
</dbReference>
<proteinExistence type="inferred from homology"/>
<feature type="domain" description="EGF-like" evidence="32">
    <location>
        <begin position="573"/>
        <end position="605"/>
    </location>
</feature>
<feature type="domain" description="EGF-like" evidence="32">
    <location>
        <begin position="703"/>
        <end position="734"/>
    </location>
</feature>
<dbReference type="GO" id="GO:0005886">
    <property type="term" value="C:plasma membrane"/>
    <property type="evidence" value="ECO:0007669"/>
    <property type="project" value="UniProtKB-SubCell"/>
</dbReference>
<dbReference type="EMBL" id="VWZG01006785">
    <property type="protein sequence ID" value="NXG19678.1"/>
    <property type="molecule type" value="Genomic_DNA"/>
</dbReference>
<gene>
    <name evidence="34" type="primary">Tenm1</name>
    <name evidence="34" type="ORF">GRAVAR_R00208</name>
</gene>
<protein>
    <recommendedName>
        <fullName evidence="25">Teneurin-1</fullName>
    </recommendedName>
    <alternativeName>
        <fullName evidence="27">Protein Odd Oz/ten-m homolog 1</fullName>
    </alternativeName>
    <alternativeName>
        <fullName evidence="26">Tenascin-M1</fullName>
    </alternativeName>
    <alternativeName>
        <fullName evidence="28">Teneurin transmembrane protein 1</fullName>
    </alternativeName>
</protein>
<evidence type="ECO:0000256" key="9">
    <source>
        <dbReference type="ARBA" id="ARBA00022536"/>
    </source>
</evidence>
<dbReference type="SUPFAM" id="SSF49464">
    <property type="entry name" value="Carboxypeptidase regulatory domain-like"/>
    <property type="match status" value="1"/>
</dbReference>
<dbReference type="InterPro" id="IPR057629">
    <property type="entry name" value="Teneurin1-4_GBD"/>
</dbReference>
<evidence type="ECO:0000256" key="27">
    <source>
        <dbReference type="ARBA" id="ARBA00081437"/>
    </source>
</evidence>
<dbReference type="SUPFAM" id="SSF101898">
    <property type="entry name" value="NHL repeat"/>
    <property type="match status" value="2"/>
</dbReference>
<dbReference type="InterPro" id="IPR056823">
    <property type="entry name" value="TEN-like_YD-shell"/>
</dbReference>
<dbReference type="PROSITE" id="PS00022">
    <property type="entry name" value="EGF_1"/>
    <property type="match status" value="5"/>
</dbReference>
<evidence type="ECO:0000256" key="13">
    <source>
        <dbReference type="ARBA" id="ARBA00022989"/>
    </source>
</evidence>
<dbReference type="InterPro" id="IPR000742">
    <property type="entry name" value="EGF"/>
</dbReference>
<dbReference type="Pfam" id="PF24329">
    <property type="entry name" value="FN-plug_TEN1-4"/>
    <property type="match status" value="1"/>
</dbReference>
<comment type="subcellular location">
    <subcellularLocation>
        <location evidence="2">Cell membrane</location>
        <topology evidence="2">Single-pass membrane protein</topology>
    </subcellularLocation>
    <subcellularLocation>
        <location evidence="3">Cytoplasm</location>
        <location evidence="3">Cytoskeleton</location>
    </subcellularLocation>
    <subcellularLocation>
        <location evidence="1">Nucleus matrix</location>
    </subcellularLocation>
    <subcellularLocation>
        <location evidence="4">Nucleus speckle</location>
    </subcellularLocation>
</comment>
<evidence type="ECO:0000256" key="1">
    <source>
        <dbReference type="ARBA" id="ARBA00004109"/>
    </source>
</evidence>
<keyword evidence="35" id="KW-1185">Reference proteome</keyword>
<dbReference type="PROSITE" id="PS50026">
    <property type="entry name" value="EGF_3"/>
    <property type="match status" value="3"/>
</dbReference>
<dbReference type="GO" id="GO:0005856">
    <property type="term" value="C:cytoskeleton"/>
    <property type="evidence" value="ECO:0007669"/>
    <property type="project" value="UniProtKB-SubCell"/>
</dbReference>
<dbReference type="Pfam" id="PF25024">
    <property type="entry name" value="EGF_TEN"/>
    <property type="match status" value="1"/>
</dbReference>
<dbReference type="Pfam" id="PF25023">
    <property type="entry name" value="TEN_YD-shell"/>
    <property type="match status" value="1"/>
</dbReference>
<keyword evidence="21" id="KW-0539">Nucleus</keyword>
<dbReference type="PANTHER" id="PTHR11219:SF7">
    <property type="entry name" value="TENEURIN-1"/>
    <property type="match status" value="1"/>
</dbReference>